<dbReference type="SMART" id="SM00739">
    <property type="entry name" value="KOW"/>
    <property type="match status" value="1"/>
</dbReference>
<comment type="caution">
    <text evidence="7">The sequence shown here is derived from an EMBL/GenBank/DDBJ whole genome shotgun (WGS) entry which is preliminary data.</text>
</comment>
<proteinExistence type="inferred from homology"/>
<evidence type="ECO:0000313" key="7">
    <source>
        <dbReference type="EMBL" id="PIU37206.1"/>
    </source>
</evidence>
<reference evidence="8" key="1">
    <citation type="submission" date="2017-09" db="EMBL/GenBank/DDBJ databases">
        <title>Depth-based differentiation of microbial function through sediment-hosted aquifers and enrichment of novel symbionts in the deep terrestrial subsurface.</title>
        <authorList>
            <person name="Probst A.J."/>
            <person name="Ladd B."/>
            <person name="Jarett J.K."/>
            <person name="Geller-Mcgrath D.E."/>
            <person name="Sieber C.M.K."/>
            <person name="Emerson J.B."/>
            <person name="Anantharaman K."/>
            <person name="Thomas B.C."/>
            <person name="Malmstrom R."/>
            <person name="Stieglmeier M."/>
            <person name="Klingl A."/>
            <person name="Woyke T."/>
            <person name="Ryan C.M."/>
            <person name="Banfield J.F."/>
        </authorList>
    </citation>
    <scope>NUCLEOTIDE SEQUENCE [LARGE SCALE GENOMIC DNA]</scope>
</reference>
<dbReference type="Proteomes" id="UP000230184">
    <property type="component" value="Unassembled WGS sequence"/>
</dbReference>
<evidence type="ECO:0000256" key="3">
    <source>
        <dbReference type="ARBA" id="ARBA00023274"/>
    </source>
</evidence>
<evidence type="ECO:0000256" key="5">
    <source>
        <dbReference type="HAMAP-Rule" id="MF_01326"/>
    </source>
</evidence>
<gene>
    <name evidence="5" type="primary">rplX</name>
    <name evidence="7" type="ORF">COT02_01905</name>
</gene>
<dbReference type="Pfam" id="PF17136">
    <property type="entry name" value="ribosomal_L24"/>
    <property type="match status" value="1"/>
</dbReference>
<dbReference type="InterPro" id="IPR005824">
    <property type="entry name" value="KOW"/>
</dbReference>
<comment type="function">
    <text evidence="5">One of two assembly initiator proteins, it binds directly to the 5'-end of the 23S rRNA, where it nucleates assembly of the 50S subunit.</text>
</comment>
<dbReference type="GO" id="GO:0019843">
    <property type="term" value="F:rRNA binding"/>
    <property type="evidence" value="ECO:0007669"/>
    <property type="project" value="UniProtKB-UniRule"/>
</dbReference>
<comment type="subunit">
    <text evidence="5">Part of the 50S ribosomal subunit.</text>
</comment>
<comment type="function">
    <text evidence="5">One of the proteins that surrounds the polypeptide exit tunnel on the outside of the subunit.</text>
</comment>
<protein>
    <recommendedName>
        <fullName evidence="4 5">Large ribosomal subunit protein uL24</fullName>
    </recommendedName>
</protein>
<evidence type="ECO:0000256" key="1">
    <source>
        <dbReference type="ARBA" id="ARBA00010618"/>
    </source>
</evidence>
<dbReference type="GO" id="GO:0005840">
    <property type="term" value="C:ribosome"/>
    <property type="evidence" value="ECO:0007669"/>
    <property type="project" value="UniProtKB-KW"/>
</dbReference>
<evidence type="ECO:0000256" key="2">
    <source>
        <dbReference type="ARBA" id="ARBA00022980"/>
    </source>
</evidence>
<keyword evidence="5" id="KW-0694">RNA-binding</keyword>
<dbReference type="InterPro" id="IPR003256">
    <property type="entry name" value="Ribosomal_uL24"/>
</dbReference>
<dbReference type="Pfam" id="PF00467">
    <property type="entry name" value="KOW"/>
    <property type="match status" value="1"/>
</dbReference>
<dbReference type="InterPro" id="IPR008991">
    <property type="entry name" value="Translation_prot_SH3-like_sf"/>
</dbReference>
<dbReference type="PANTHER" id="PTHR12903">
    <property type="entry name" value="MITOCHONDRIAL RIBOSOMAL PROTEIN L24"/>
    <property type="match status" value="1"/>
</dbReference>
<dbReference type="InterPro" id="IPR014722">
    <property type="entry name" value="Rib_uL2_dom2"/>
</dbReference>
<dbReference type="HAMAP" id="MF_01326_B">
    <property type="entry name" value="Ribosomal_uL24_B"/>
    <property type="match status" value="1"/>
</dbReference>
<keyword evidence="3 5" id="KW-0687">Ribonucleoprotein</keyword>
<evidence type="ECO:0000259" key="6">
    <source>
        <dbReference type="SMART" id="SM00739"/>
    </source>
</evidence>
<feature type="domain" description="KOW" evidence="6">
    <location>
        <begin position="2"/>
        <end position="29"/>
    </location>
</feature>
<evidence type="ECO:0000256" key="4">
    <source>
        <dbReference type="ARBA" id="ARBA00035206"/>
    </source>
</evidence>
<organism evidence="7 8">
    <name type="scientific">Candidatus Roizmanbacteria bacterium CG07_land_8_20_14_0_80_34_15</name>
    <dbReference type="NCBI Taxonomy" id="1974849"/>
    <lineage>
        <taxon>Bacteria</taxon>
        <taxon>Candidatus Roizmaniibacteriota</taxon>
    </lineage>
</organism>
<dbReference type="InterPro" id="IPR057264">
    <property type="entry name" value="Ribosomal_uL24_C"/>
</dbReference>
<dbReference type="NCBIfam" id="TIGR01079">
    <property type="entry name" value="rplX_bact"/>
    <property type="match status" value="1"/>
</dbReference>
<evidence type="ECO:0000313" key="8">
    <source>
        <dbReference type="Proteomes" id="UP000230184"/>
    </source>
</evidence>
<dbReference type="CDD" id="cd06089">
    <property type="entry name" value="KOW_RPL26"/>
    <property type="match status" value="1"/>
</dbReference>
<accession>A0A2M6YUN3</accession>
<name>A0A2M6YUN3_9BACT</name>
<keyword evidence="5" id="KW-0699">rRNA-binding</keyword>
<dbReference type="GO" id="GO:0003735">
    <property type="term" value="F:structural constituent of ribosome"/>
    <property type="evidence" value="ECO:0007669"/>
    <property type="project" value="InterPro"/>
</dbReference>
<comment type="similarity">
    <text evidence="1 5">Belongs to the universal ribosomal protein uL24 family.</text>
</comment>
<dbReference type="EMBL" id="PEWY01000057">
    <property type="protein sequence ID" value="PIU37206.1"/>
    <property type="molecule type" value="Genomic_DNA"/>
</dbReference>
<sequence>MKLKKGDKVKITVGKDKGKTGVIEKVYKNSNKAMMTNINLYKRHVKKNEKMPQGGIVEIPRAMDVSKMNLICPKCAKVTRVGYKIDQGKKIRICKKCDSKI</sequence>
<dbReference type="InterPro" id="IPR041988">
    <property type="entry name" value="Ribosomal_uL24_KOW"/>
</dbReference>
<dbReference type="Gene3D" id="2.30.30.30">
    <property type="match status" value="1"/>
</dbReference>
<dbReference type="AlphaFoldDB" id="A0A2M6YUN3"/>
<dbReference type="GO" id="GO:0006412">
    <property type="term" value="P:translation"/>
    <property type="evidence" value="ECO:0007669"/>
    <property type="project" value="UniProtKB-UniRule"/>
</dbReference>
<keyword evidence="2 5" id="KW-0689">Ribosomal protein</keyword>
<dbReference type="SUPFAM" id="SSF50104">
    <property type="entry name" value="Translation proteins SH3-like domain"/>
    <property type="match status" value="1"/>
</dbReference>
<dbReference type="GO" id="GO:1990904">
    <property type="term" value="C:ribonucleoprotein complex"/>
    <property type="evidence" value="ECO:0007669"/>
    <property type="project" value="UniProtKB-KW"/>
</dbReference>